<dbReference type="RefSeq" id="XP_066706075.1">
    <property type="nucleotide sequence ID" value="XM_066837182.1"/>
</dbReference>
<dbReference type="GeneID" id="92070244"/>
<comment type="caution">
    <text evidence="2">The sequence shown here is derived from an EMBL/GenBank/DDBJ whole genome shotgun (WGS) entry which is preliminary data.</text>
</comment>
<organism evidence="2 3">
    <name type="scientific">Apiospora aurea</name>
    <dbReference type="NCBI Taxonomy" id="335848"/>
    <lineage>
        <taxon>Eukaryota</taxon>
        <taxon>Fungi</taxon>
        <taxon>Dikarya</taxon>
        <taxon>Ascomycota</taxon>
        <taxon>Pezizomycotina</taxon>
        <taxon>Sordariomycetes</taxon>
        <taxon>Xylariomycetidae</taxon>
        <taxon>Amphisphaeriales</taxon>
        <taxon>Apiosporaceae</taxon>
        <taxon>Apiospora</taxon>
    </lineage>
</organism>
<protein>
    <submittedName>
        <fullName evidence="2">Uncharacterized protein</fullName>
    </submittedName>
</protein>
<dbReference type="Proteomes" id="UP001391051">
    <property type="component" value="Unassembled WGS sequence"/>
</dbReference>
<evidence type="ECO:0000313" key="2">
    <source>
        <dbReference type="EMBL" id="KAK7966683.1"/>
    </source>
</evidence>
<evidence type="ECO:0000256" key="1">
    <source>
        <dbReference type="SAM" id="MobiDB-lite"/>
    </source>
</evidence>
<proteinExistence type="predicted"/>
<sequence>MHFDPGADCAIPAGAAATGRGLHGASIVQGQIERGWLRKPLNRQKTSPAEARGVRNEESRLNCRHAAPDPDRKAQQIRERVKGRR</sequence>
<reference evidence="2 3" key="1">
    <citation type="submission" date="2023-01" db="EMBL/GenBank/DDBJ databases">
        <title>Analysis of 21 Apiospora genomes using comparative genomics revels a genus with tremendous synthesis potential of carbohydrate active enzymes and secondary metabolites.</title>
        <authorList>
            <person name="Sorensen T."/>
        </authorList>
    </citation>
    <scope>NUCLEOTIDE SEQUENCE [LARGE SCALE GENOMIC DNA]</scope>
    <source>
        <strain evidence="2 3">CBS 24483</strain>
    </source>
</reference>
<evidence type="ECO:0000313" key="3">
    <source>
        <dbReference type="Proteomes" id="UP001391051"/>
    </source>
</evidence>
<dbReference type="EMBL" id="JAQQWE010000001">
    <property type="protein sequence ID" value="KAK7966683.1"/>
    <property type="molecule type" value="Genomic_DNA"/>
</dbReference>
<keyword evidence="3" id="KW-1185">Reference proteome</keyword>
<gene>
    <name evidence="2" type="ORF">PG986_000960</name>
</gene>
<feature type="region of interest" description="Disordered" evidence="1">
    <location>
        <begin position="38"/>
        <end position="85"/>
    </location>
</feature>
<feature type="compositionally biased region" description="Basic and acidic residues" evidence="1">
    <location>
        <begin position="52"/>
        <end position="85"/>
    </location>
</feature>
<accession>A0ABR1QVK9</accession>
<name>A0ABR1QVK9_9PEZI</name>